<dbReference type="EMBL" id="RAWI01000970">
    <property type="protein sequence ID" value="RKH83824.1"/>
    <property type="molecule type" value="Genomic_DNA"/>
</dbReference>
<sequence length="88" mass="9993">SWHGIRFDGRFERKRLDWLANSQSLIPISIDHQTKINFLHPSGSIVARLLSTNFNFANHLGFKPQNAVLHKSCHRLTIGQLGSFKVNG</sequence>
<keyword evidence="2" id="KW-1185">Reference proteome</keyword>
<name>A0ABX9Q3T1_9BACT</name>
<gene>
    <name evidence="1" type="ORF">D7Y13_42675</name>
</gene>
<proteinExistence type="predicted"/>
<protein>
    <submittedName>
        <fullName evidence="1">Uncharacterized protein</fullName>
    </submittedName>
</protein>
<dbReference type="Proteomes" id="UP000278907">
    <property type="component" value="Unassembled WGS sequence"/>
</dbReference>
<accession>A0ABX9Q3T1</accession>
<organism evidence="1 2">
    <name type="scientific">Corallococcus praedator</name>
    <dbReference type="NCBI Taxonomy" id="2316724"/>
    <lineage>
        <taxon>Bacteria</taxon>
        <taxon>Pseudomonadati</taxon>
        <taxon>Myxococcota</taxon>
        <taxon>Myxococcia</taxon>
        <taxon>Myxococcales</taxon>
        <taxon>Cystobacterineae</taxon>
        <taxon>Myxococcaceae</taxon>
        <taxon>Corallococcus</taxon>
    </lineage>
</organism>
<comment type="caution">
    <text evidence="1">The sequence shown here is derived from an EMBL/GenBank/DDBJ whole genome shotgun (WGS) entry which is preliminary data.</text>
</comment>
<feature type="non-terminal residue" evidence="1">
    <location>
        <position position="1"/>
    </location>
</feature>
<evidence type="ECO:0000313" key="2">
    <source>
        <dbReference type="Proteomes" id="UP000278907"/>
    </source>
</evidence>
<evidence type="ECO:0000313" key="1">
    <source>
        <dbReference type="EMBL" id="RKH83824.1"/>
    </source>
</evidence>
<reference evidence="1 2" key="1">
    <citation type="submission" date="2018-09" db="EMBL/GenBank/DDBJ databases">
        <authorList>
            <person name="Livingstone P.G."/>
            <person name="Whitworth D.E."/>
        </authorList>
    </citation>
    <scope>NUCLEOTIDE SEQUENCE [LARGE SCALE GENOMIC DNA]</scope>
    <source>
        <strain evidence="1 2">CA031B</strain>
    </source>
</reference>